<keyword evidence="5" id="KW-1185">Reference proteome</keyword>
<dbReference type="InterPro" id="IPR036853">
    <property type="entry name" value="Ribosomal_uL14_sf"/>
</dbReference>
<dbReference type="EMBL" id="CACVBM020000554">
    <property type="protein sequence ID" value="CAA7020441.1"/>
    <property type="molecule type" value="Genomic_DNA"/>
</dbReference>
<comment type="caution">
    <text evidence="4">The sequence shown here is derived from an EMBL/GenBank/DDBJ whole genome shotgun (WGS) entry which is preliminary data.</text>
</comment>
<reference evidence="4" key="1">
    <citation type="submission" date="2020-01" db="EMBL/GenBank/DDBJ databases">
        <authorList>
            <person name="Mishra B."/>
        </authorList>
    </citation>
    <scope>NUCLEOTIDE SEQUENCE [LARGE SCALE GENOMIC DNA]</scope>
</reference>
<dbReference type="Proteomes" id="UP000467841">
    <property type="component" value="Unassembled WGS sequence"/>
</dbReference>
<dbReference type="InterPro" id="IPR000218">
    <property type="entry name" value="Ribosomal_uL14"/>
</dbReference>
<dbReference type="AlphaFoldDB" id="A0A6D2I5D6"/>
<sequence length="92" mass="10714">MPNARVKKGSVVYGVVVRAAMQKSRVDGSQIKFDWNGVVLLYTFPRAIEMNIRNSERRQIFGPVWLESVWSYRARYSQEQTSQDPCFESTYC</sequence>
<dbReference type="GO" id="GO:0006412">
    <property type="term" value="P:translation"/>
    <property type="evidence" value="ECO:0007669"/>
    <property type="project" value="InterPro"/>
</dbReference>
<dbReference type="OrthoDB" id="274765at2759"/>
<keyword evidence="2" id="KW-0689">Ribosomal protein</keyword>
<evidence type="ECO:0000313" key="5">
    <source>
        <dbReference type="Proteomes" id="UP000467841"/>
    </source>
</evidence>
<evidence type="ECO:0000256" key="1">
    <source>
        <dbReference type="ARBA" id="ARBA00010745"/>
    </source>
</evidence>
<protein>
    <submittedName>
        <fullName evidence="4">Uncharacterized protein</fullName>
    </submittedName>
</protein>
<name>A0A6D2I5D6_9BRAS</name>
<dbReference type="SUPFAM" id="SSF50193">
    <property type="entry name" value="Ribosomal protein L14"/>
    <property type="match status" value="1"/>
</dbReference>
<accession>A0A6D2I5D6</accession>
<gene>
    <name evidence="4" type="ORF">MERR_LOCUS7676</name>
</gene>
<keyword evidence="3" id="KW-0687">Ribonucleoprotein</keyword>
<organism evidence="4 5">
    <name type="scientific">Microthlaspi erraticum</name>
    <dbReference type="NCBI Taxonomy" id="1685480"/>
    <lineage>
        <taxon>Eukaryota</taxon>
        <taxon>Viridiplantae</taxon>
        <taxon>Streptophyta</taxon>
        <taxon>Embryophyta</taxon>
        <taxon>Tracheophyta</taxon>
        <taxon>Spermatophyta</taxon>
        <taxon>Magnoliopsida</taxon>
        <taxon>eudicotyledons</taxon>
        <taxon>Gunneridae</taxon>
        <taxon>Pentapetalae</taxon>
        <taxon>rosids</taxon>
        <taxon>malvids</taxon>
        <taxon>Brassicales</taxon>
        <taxon>Brassicaceae</taxon>
        <taxon>Coluteocarpeae</taxon>
        <taxon>Microthlaspi</taxon>
    </lineage>
</organism>
<evidence type="ECO:0000313" key="4">
    <source>
        <dbReference type="EMBL" id="CAA7020441.1"/>
    </source>
</evidence>
<comment type="similarity">
    <text evidence="1">Belongs to the universal ribosomal protein uL14 family.</text>
</comment>
<dbReference type="Gene3D" id="2.40.150.20">
    <property type="entry name" value="Ribosomal protein L14"/>
    <property type="match status" value="1"/>
</dbReference>
<dbReference type="InterPro" id="IPR019972">
    <property type="entry name" value="Ribosomal_uL14_CS"/>
</dbReference>
<dbReference type="GO" id="GO:1990904">
    <property type="term" value="C:ribonucleoprotein complex"/>
    <property type="evidence" value="ECO:0007669"/>
    <property type="project" value="UniProtKB-KW"/>
</dbReference>
<evidence type="ECO:0000256" key="2">
    <source>
        <dbReference type="ARBA" id="ARBA00022980"/>
    </source>
</evidence>
<dbReference type="GO" id="GO:0003735">
    <property type="term" value="F:structural constituent of ribosome"/>
    <property type="evidence" value="ECO:0007669"/>
    <property type="project" value="InterPro"/>
</dbReference>
<proteinExistence type="inferred from homology"/>
<dbReference type="Pfam" id="PF00238">
    <property type="entry name" value="Ribosomal_L14"/>
    <property type="match status" value="1"/>
</dbReference>
<dbReference type="PROSITE" id="PS00049">
    <property type="entry name" value="RIBOSOMAL_L14"/>
    <property type="match status" value="1"/>
</dbReference>
<evidence type="ECO:0000256" key="3">
    <source>
        <dbReference type="ARBA" id="ARBA00023274"/>
    </source>
</evidence>
<dbReference type="GO" id="GO:0005840">
    <property type="term" value="C:ribosome"/>
    <property type="evidence" value="ECO:0007669"/>
    <property type="project" value="UniProtKB-KW"/>
</dbReference>